<feature type="coiled-coil region" evidence="1">
    <location>
        <begin position="119"/>
        <end position="146"/>
    </location>
</feature>
<comment type="caution">
    <text evidence="4">The sequence shown here is derived from an EMBL/GenBank/DDBJ whole genome shotgun (WGS) entry which is preliminary data.</text>
</comment>
<evidence type="ECO:0000256" key="3">
    <source>
        <dbReference type="SAM" id="Phobius"/>
    </source>
</evidence>
<dbReference type="Proteomes" id="UP001218579">
    <property type="component" value="Unassembled WGS sequence"/>
</dbReference>
<sequence>MTDPDTPPADALLPTGPDAANQNSRAVLKEKWARTPLMIAIAIPLLFIVAAFVFMGLGIFKDVGGKSPPAVDVQTQAAIAELRAQVQALKAPAPAVNPAAVQAPTDTPTVQVYSDPTTLARLSQRIDELEARQREVTAAAAAVEAATALQLAARSTQPFSAQLTAAERTLTDPSPLAALRAHADKGVMSEAALALEFPAYAAKAHATVKTPEDRDTLWSGVMDALGSIISIRALSRVEGSDVDATLRRAELRLNSGDLSGAMTHIDALPTPAQRALGIWLDQARARLLIDTTTRRALDTALKQLSATAPQTSAAATPGGTL</sequence>
<feature type="transmembrane region" description="Helical" evidence="3">
    <location>
        <begin position="37"/>
        <end position="60"/>
    </location>
</feature>
<keyword evidence="3" id="KW-0812">Transmembrane</keyword>
<evidence type="ECO:0000256" key="1">
    <source>
        <dbReference type="SAM" id="Coils"/>
    </source>
</evidence>
<evidence type="ECO:0000313" key="4">
    <source>
        <dbReference type="EMBL" id="MDC7676132.1"/>
    </source>
</evidence>
<name>A0ABT5HIQ7_9CAUL</name>
<keyword evidence="5" id="KW-1185">Reference proteome</keyword>
<dbReference type="RefSeq" id="WP_272744436.1">
    <property type="nucleotide sequence ID" value="NZ_JAQQKV010000001.1"/>
</dbReference>
<dbReference type="EMBL" id="JAQQKV010000001">
    <property type="protein sequence ID" value="MDC7676132.1"/>
    <property type="molecule type" value="Genomic_DNA"/>
</dbReference>
<protein>
    <recommendedName>
        <fullName evidence="6">Inner membrane protein</fullName>
    </recommendedName>
</protein>
<gene>
    <name evidence="4" type="ORF">PQU98_08320</name>
</gene>
<accession>A0ABT5HIQ7</accession>
<keyword evidence="3" id="KW-0472">Membrane</keyword>
<keyword evidence="1" id="KW-0175">Coiled coil</keyword>
<evidence type="ECO:0000313" key="5">
    <source>
        <dbReference type="Proteomes" id="UP001218579"/>
    </source>
</evidence>
<feature type="compositionally biased region" description="Low complexity" evidence="2">
    <location>
        <begin position="1"/>
        <end position="15"/>
    </location>
</feature>
<feature type="region of interest" description="Disordered" evidence="2">
    <location>
        <begin position="1"/>
        <end position="20"/>
    </location>
</feature>
<evidence type="ECO:0000256" key="2">
    <source>
        <dbReference type="SAM" id="MobiDB-lite"/>
    </source>
</evidence>
<proteinExistence type="predicted"/>
<evidence type="ECO:0008006" key="6">
    <source>
        <dbReference type="Google" id="ProtNLM"/>
    </source>
</evidence>
<organism evidence="4 5">
    <name type="scientific">Asticcacaulis machinosus</name>
    <dbReference type="NCBI Taxonomy" id="2984211"/>
    <lineage>
        <taxon>Bacteria</taxon>
        <taxon>Pseudomonadati</taxon>
        <taxon>Pseudomonadota</taxon>
        <taxon>Alphaproteobacteria</taxon>
        <taxon>Caulobacterales</taxon>
        <taxon>Caulobacteraceae</taxon>
        <taxon>Asticcacaulis</taxon>
    </lineage>
</organism>
<reference evidence="4 5" key="1">
    <citation type="submission" date="2023-01" db="EMBL/GenBank/DDBJ databases">
        <title>Novel species of the genus Asticcacaulis isolated from rivers.</title>
        <authorList>
            <person name="Lu H."/>
        </authorList>
    </citation>
    <scope>NUCLEOTIDE SEQUENCE [LARGE SCALE GENOMIC DNA]</scope>
    <source>
        <strain evidence="4 5">LKC15W</strain>
    </source>
</reference>
<keyword evidence="3" id="KW-1133">Transmembrane helix</keyword>